<protein>
    <submittedName>
        <fullName evidence="1">Uncharacterized protein</fullName>
    </submittedName>
</protein>
<gene>
    <name evidence="1" type="ORF">N3K66_005581</name>
</gene>
<sequence length="824" mass="91923">MARPLPWLLLLLQAVAILAANVEHAGYKGATTGEQDKRTTRSTRNSFVVQDGQQHQSHQQHPDSSLVDQAISGLRKIPQPTLKQKLRQQSIFVKSFNYILKLIPTGPVTSPTQNQPKTTSRPLAAAVASLEKASANNNSDAMYILAELNFFGNYSHPRDLGAAFRLYHNLADLNGNSTAQYMLGVYYSTGLGNVVPADQAKALLYYNFAAAQGDLRAEMALGYRHHAGIGAIKNCNRAVESYRTVAQKAMEWYESGPLGGMSWVSQSWRIADETGGIFGEGASASSSGINAFRPSVHSDANAAIGDVIEYLDLMSQKGDYKAAFNLGRIWYEGQRGLDQNLDLARKYFFLVVSKYWGRDGSVLQNQKPGVDKVAKKAAGYIGRMYSRGEGVPLSIDKARAWWERGHKHGGDAQSQYGLALLLIHGLGGAKDVRRGMSLLEKAAEQDYAPAQVEMGVLYLDQGGMEDLRVANNYFELAARYWHIASHYYLAEMAYHGVGREQNCAIALNYYKNVAERAEPVVSSWADANEAYESGDHELAFLEYLLAAEQGFERAQTNVAFMLDTARSSLPFVDALKIDNKKVGGLLDNPGLALVHWTRSSRQSYVDSLVKSGDYYYYGIGTDRDINKAVQCYTGASEHAQSAQALYNLGWMHENGVGLKQDFHLAKRYYDHALAVNKEAYLPVKLSLLKLRLRSAWNDFTHGGIHSIQEEPKVKKDWSLSEWIANFIALDGEYYEDDMYADEYYDDDTIEGGGGDFSDEGVIESLLIIGVMTAIVFLLWWRQRLQNQHQQAEEERRWQQRLPPRDPQVNGQNPFPEWAGNGLMM</sequence>
<evidence type="ECO:0000313" key="2">
    <source>
        <dbReference type="Proteomes" id="UP001163324"/>
    </source>
</evidence>
<evidence type="ECO:0000313" key="1">
    <source>
        <dbReference type="EMBL" id="KAI9899120.1"/>
    </source>
</evidence>
<name>A0ACC0V0W8_9HYPO</name>
<organism evidence="1 2">
    <name type="scientific">Trichothecium roseum</name>
    <dbReference type="NCBI Taxonomy" id="47278"/>
    <lineage>
        <taxon>Eukaryota</taxon>
        <taxon>Fungi</taxon>
        <taxon>Dikarya</taxon>
        <taxon>Ascomycota</taxon>
        <taxon>Pezizomycotina</taxon>
        <taxon>Sordariomycetes</taxon>
        <taxon>Hypocreomycetidae</taxon>
        <taxon>Hypocreales</taxon>
        <taxon>Hypocreales incertae sedis</taxon>
        <taxon>Trichothecium</taxon>
    </lineage>
</organism>
<keyword evidence="2" id="KW-1185">Reference proteome</keyword>
<dbReference type="EMBL" id="CM047944">
    <property type="protein sequence ID" value="KAI9899120.1"/>
    <property type="molecule type" value="Genomic_DNA"/>
</dbReference>
<reference evidence="1" key="1">
    <citation type="submission" date="2022-10" db="EMBL/GenBank/DDBJ databases">
        <title>Complete Genome of Trichothecium roseum strain YXFP-22015, a Plant Pathogen Isolated from Citrus.</title>
        <authorList>
            <person name="Wang Y."/>
            <person name="Zhu L."/>
        </authorList>
    </citation>
    <scope>NUCLEOTIDE SEQUENCE</scope>
    <source>
        <strain evidence="1">YXFP-22015</strain>
    </source>
</reference>
<comment type="caution">
    <text evidence="1">The sequence shown here is derived from an EMBL/GenBank/DDBJ whole genome shotgun (WGS) entry which is preliminary data.</text>
</comment>
<accession>A0ACC0V0W8</accession>
<dbReference type="Proteomes" id="UP001163324">
    <property type="component" value="Chromosome 5"/>
</dbReference>
<proteinExistence type="predicted"/>